<comment type="caution">
    <text evidence="1">The sequence shown here is derived from an EMBL/GenBank/DDBJ whole genome shotgun (WGS) entry which is preliminary data.</text>
</comment>
<accession>A0A4Z2GGG2</accession>
<dbReference type="AlphaFoldDB" id="A0A4Z2GGG2"/>
<sequence>MGCSQSFCQFKQSLRLFPGLDGVVPVPAVPIQDDLAADCNTLPLISSFQKSDFSLQPPGSVPVDVWSNVTTWLSRIDLETSSAQDQPSGLKLYWLPVAVVGKKANARLSWPGSTRLWHTQHH</sequence>
<gene>
    <name evidence="1" type="ORF">EYF80_037465</name>
</gene>
<protein>
    <submittedName>
        <fullName evidence="1">Uncharacterized protein</fullName>
    </submittedName>
</protein>
<evidence type="ECO:0000313" key="2">
    <source>
        <dbReference type="Proteomes" id="UP000314294"/>
    </source>
</evidence>
<evidence type="ECO:0000313" key="1">
    <source>
        <dbReference type="EMBL" id="TNN52311.1"/>
    </source>
</evidence>
<dbReference type="EMBL" id="SRLO01000551">
    <property type="protein sequence ID" value="TNN52311.1"/>
    <property type="molecule type" value="Genomic_DNA"/>
</dbReference>
<reference evidence="1 2" key="1">
    <citation type="submission" date="2019-03" db="EMBL/GenBank/DDBJ databases">
        <title>First draft genome of Liparis tanakae, snailfish: a comprehensive survey of snailfish specific genes.</title>
        <authorList>
            <person name="Kim W."/>
            <person name="Song I."/>
            <person name="Jeong J.-H."/>
            <person name="Kim D."/>
            <person name="Kim S."/>
            <person name="Ryu S."/>
            <person name="Song J.Y."/>
            <person name="Lee S.K."/>
        </authorList>
    </citation>
    <scope>NUCLEOTIDE SEQUENCE [LARGE SCALE GENOMIC DNA]</scope>
    <source>
        <tissue evidence="1">Muscle</tissue>
    </source>
</reference>
<name>A0A4Z2GGG2_9TELE</name>
<organism evidence="1 2">
    <name type="scientific">Liparis tanakae</name>
    <name type="common">Tanaka's snailfish</name>
    <dbReference type="NCBI Taxonomy" id="230148"/>
    <lineage>
        <taxon>Eukaryota</taxon>
        <taxon>Metazoa</taxon>
        <taxon>Chordata</taxon>
        <taxon>Craniata</taxon>
        <taxon>Vertebrata</taxon>
        <taxon>Euteleostomi</taxon>
        <taxon>Actinopterygii</taxon>
        <taxon>Neopterygii</taxon>
        <taxon>Teleostei</taxon>
        <taxon>Neoteleostei</taxon>
        <taxon>Acanthomorphata</taxon>
        <taxon>Eupercaria</taxon>
        <taxon>Perciformes</taxon>
        <taxon>Cottioidei</taxon>
        <taxon>Cottales</taxon>
        <taxon>Liparidae</taxon>
        <taxon>Liparis</taxon>
    </lineage>
</organism>
<proteinExistence type="predicted"/>
<dbReference type="Proteomes" id="UP000314294">
    <property type="component" value="Unassembled WGS sequence"/>
</dbReference>
<keyword evidence="2" id="KW-1185">Reference proteome</keyword>